<feature type="region of interest" description="Disordered" evidence="1">
    <location>
        <begin position="236"/>
        <end position="266"/>
    </location>
</feature>
<dbReference type="GO" id="GO:0016301">
    <property type="term" value="F:kinase activity"/>
    <property type="evidence" value="ECO:0007669"/>
    <property type="project" value="UniProtKB-KW"/>
</dbReference>
<keyword evidence="2" id="KW-0418">Kinase</keyword>
<dbReference type="InterPro" id="IPR011009">
    <property type="entry name" value="Kinase-like_dom_sf"/>
</dbReference>
<gene>
    <name evidence="2" type="ORF">MSAN_00541200</name>
</gene>
<feature type="compositionally biased region" description="Polar residues" evidence="1">
    <location>
        <begin position="245"/>
        <end position="266"/>
    </location>
</feature>
<protein>
    <submittedName>
        <fullName evidence="2">Protein kinase domain-containing protein</fullName>
    </submittedName>
</protein>
<accession>A0A8H7DHF8</accession>
<evidence type="ECO:0000256" key="1">
    <source>
        <dbReference type="SAM" id="MobiDB-lite"/>
    </source>
</evidence>
<evidence type="ECO:0000313" key="3">
    <source>
        <dbReference type="Proteomes" id="UP000623467"/>
    </source>
</evidence>
<evidence type="ECO:0000313" key="2">
    <source>
        <dbReference type="EMBL" id="KAF7373317.1"/>
    </source>
</evidence>
<keyword evidence="3" id="KW-1185">Reference proteome</keyword>
<dbReference type="SUPFAM" id="SSF56112">
    <property type="entry name" value="Protein kinase-like (PK-like)"/>
    <property type="match status" value="1"/>
</dbReference>
<comment type="caution">
    <text evidence="2">The sequence shown here is derived from an EMBL/GenBank/DDBJ whole genome shotgun (WGS) entry which is preliminary data.</text>
</comment>
<proteinExistence type="predicted"/>
<reference evidence="2" key="1">
    <citation type="submission" date="2020-05" db="EMBL/GenBank/DDBJ databases">
        <title>Mycena genomes resolve the evolution of fungal bioluminescence.</title>
        <authorList>
            <person name="Tsai I.J."/>
        </authorList>
    </citation>
    <scope>NUCLEOTIDE SEQUENCE</scope>
    <source>
        <strain evidence="2">160909Yilan</strain>
    </source>
</reference>
<dbReference type="EMBL" id="JACAZH010000003">
    <property type="protein sequence ID" value="KAF7373317.1"/>
    <property type="molecule type" value="Genomic_DNA"/>
</dbReference>
<sequence>MTQDPTRTSSGILIYETSLSFLKDACDELSSPNQSKLGEDMEVRRRIEGYILSMASDDVVGAIIDSLECRQRVLELANQLGLTNDPGLRTALRRDEERMATLLVSIFSSKSDEERVLRLKGNSAQHFLDVVQELYTARPPFSGLSETATMLKVLNGGRPERPLGPPAMSDTLWQHVTEFWVESHIARPPTHSVVRNMVWPHPDITPVATDELSSLVIVAEETKFLHDRLSMPFLDRPALRPSPSLPTSGGNSKDQQLDSWSGISVR</sequence>
<dbReference type="Proteomes" id="UP000623467">
    <property type="component" value="Unassembled WGS sequence"/>
</dbReference>
<dbReference type="AlphaFoldDB" id="A0A8H7DHF8"/>
<keyword evidence="2" id="KW-0808">Transferase</keyword>
<organism evidence="2 3">
    <name type="scientific">Mycena sanguinolenta</name>
    <dbReference type="NCBI Taxonomy" id="230812"/>
    <lineage>
        <taxon>Eukaryota</taxon>
        <taxon>Fungi</taxon>
        <taxon>Dikarya</taxon>
        <taxon>Basidiomycota</taxon>
        <taxon>Agaricomycotina</taxon>
        <taxon>Agaricomycetes</taxon>
        <taxon>Agaricomycetidae</taxon>
        <taxon>Agaricales</taxon>
        <taxon>Marasmiineae</taxon>
        <taxon>Mycenaceae</taxon>
        <taxon>Mycena</taxon>
    </lineage>
</organism>
<name>A0A8H7DHF8_9AGAR</name>
<dbReference type="OrthoDB" id="4062651at2759"/>